<evidence type="ECO:0000256" key="1">
    <source>
        <dbReference type="SAM" id="Phobius"/>
    </source>
</evidence>
<name>A0A2S6I6A1_9BACT</name>
<dbReference type="InterPro" id="IPR019863">
    <property type="entry name" value="Motility-assoc_ABC-rel_GldG"/>
</dbReference>
<dbReference type="AlphaFoldDB" id="A0A2S6I6A1"/>
<dbReference type="Pfam" id="PF23357">
    <property type="entry name" value="DUF7088"/>
    <property type="match status" value="1"/>
</dbReference>
<evidence type="ECO:0000259" key="2">
    <source>
        <dbReference type="Pfam" id="PF09822"/>
    </source>
</evidence>
<keyword evidence="1" id="KW-0472">Membrane</keyword>
<dbReference type="RefSeq" id="WP_104421106.1">
    <property type="nucleotide sequence ID" value="NZ_PTJC01000006.1"/>
</dbReference>
<evidence type="ECO:0000313" key="4">
    <source>
        <dbReference type="EMBL" id="PPK86687.1"/>
    </source>
</evidence>
<sequence length="574" mass="64331">MPSLEKKHRFQSLLQFVLALVLLVVINVLANARLGGTRLYTALDLTEDRRFTLTDNTAARLSELEEPVYIRILLDGELPASYDRLRTRVAETLEDFTGYTDALEYEFVDPLAGNADEVRERQEAMLEDGIVPLTDYQQTAGQRTTKAIYPYALFYYGNRYRVVPLLETTRPDVPLARQLNQAENLIEYKFMQAITSLTTDEKPIIGFALGNGELGARATADLVSELRKDYEVGPVYLDSFATIPQEIALLIVAKPTEPFTDFEAFKLDQYVMNGGKVIWAMDAVAMDFDSLRATGEAYPQSRELGLEDLFFRYGFRLGNQLVLDLVNTPIPIVTTQGQSGPKPTLVPFPYHVLALPEADHPIVQNIDGVDLRYPTLIEEVAGSAGVRQTVLLSSSSNSRRQRLPSPIDLDAQKFSVDLDRFDEANLPLALLLEGTFESPYANRLSRENEVALRQSGMDYRQQSVSTSMIVISDGDVLANSVNSRGEIGFLGVNPYSKIPYANKAFILNAIEYLLNPAGVITSRSKQVKLRLLDQNRALAEAGYWRALNLAAPLLLLAAFGFLFTFFRRRRYARH</sequence>
<keyword evidence="1" id="KW-1133">Transmembrane helix</keyword>
<dbReference type="Proteomes" id="UP000237662">
    <property type="component" value="Unassembled WGS sequence"/>
</dbReference>
<comment type="caution">
    <text evidence="4">The sequence shown here is derived from an EMBL/GenBank/DDBJ whole genome shotgun (WGS) entry which is preliminary data.</text>
</comment>
<dbReference type="EMBL" id="PTJC01000006">
    <property type="protein sequence ID" value="PPK86687.1"/>
    <property type="molecule type" value="Genomic_DNA"/>
</dbReference>
<dbReference type="NCBIfam" id="TIGR03521">
    <property type="entry name" value="GldG"/>
    <property type="match status" value="1"/>
</dbReference>
<feature type="transmembrane region" description="Helical" evidence="1">
    <location>
        <begin position="543"/>
        <end position="566"/>
    </location>
</feature>
<protein>
    <submittedName>
        <fullName evidence="4">Protein involved in gliding motility GldG</fullName>
    </submittedName>
</protein>
<feature type="domain" description="DUF7088" evidence="3">
    <location>
        <begin position="47"/>
        <end position="154"/>
    </location>
</feature>
<dbReference type="InterPro" id="IPR019196">
    <property type="entry name" value="ABC_transp_unknown"/>
</dbReference>
<feature type="domain" description="ABC-type uncharacterised transport system" evidence="2">
    <location>
        <begin position="202"/>
        <end position="509"/>
    </location>
</feature>
<gene>
    <name evidence="4" type="ORF">CLV84_3623</name>
</gene>
<accession>A0A2S6I6A1</accession>
<keyword evidence="5" id="KW-1185">Reference proteome</keyword>
<keyword evidence="1" id="KW-0812">Transmembrane</keyword>
<proteinExistence type="predicted"/>
<dbReference type="InterPro" id="IPR055396">
    <property type="entry name" value="DUF7088"/>
</dbReference>
<reference evidence="4 5" key="1">
    <citation type="submission" date="2018-02" db="EMBL/GenBank/DDBJ databases">
        <title>Genomic Encyclopedia of Archaeal and Bacterial Type Strains, Phase II (KMG-II): from individual species to whole genera.</title>
        <authorList>
            <person name="Goeker M."/>
        </authorList>
    </citation>
    <scope>NUCLEOTIDE SEQUENCE [LARGE SCALE GENOMIC DNA]</scope>
    <source>
        <strain evidence="4 5">DSM 29526</strain>
    </source>
</reference>
<evidence type="ECO:0000259" key="3">
    <source>
        <dbReference type="Pfam" id="PF23357"/>
    </source>
</evidence>
<dbReference type="OrthoDB" id="9777219at2"/>
<evidence type="ECO:0000313" key="5">
    <source>
        <dbReference type="Proteomes" id="UP000237662"/>
    </source>
</evidence>
<organism evidence="4 5">
    <name type="scientific">Neolewinella xylanilytica</name>
    <dbReference type="NCBI Taxonomy" id="1514080"/>
    <lineage>
        <taxon>Bacteria</taxon>
        <taxon>Pseudomonadati</taxon>
        <taxon>Bacteroidota</taxon>
        <taxon>Saprospiria</taxon>
        <taxon>Saprospirales</taxon>
        <taxon>Lewinellaceae</taxon>
        <taxon>Neolewinella</taxon>
    </lineage>
</organism>
<dbReference type="Pfam" id="PF09822">
    <property type="entry name" value="ABC_transp_aux"/>
    <property type="match status" value="1"/>
</dbReference>